<gene>
    <name evidence="3" type="ORF">BN946_scf185011.g7</name>
</gene>
<evidence type="ECO:0000256" key="2">
    <source>
        <dbReference type="SAM" id="Phobius"/>
    </source>
</evidence>
<accession>A0A060SV76</accession>
<sequence>MMADMTMFLSDTLPRKGYLCFLLWLPALYWHRVARVFEDAEVSKPDIQRLIDACGDFTHDPVVDAAIVTGFATPTGTHKSPDPQGFPYPEDWKPPIVSPALARFKYSWEQFVDTLMREWKTFNLVSALLCTTILTIFQIEDAAADPLTRWSALMSLVFALMSLSYGCVYIVQFGTMRGMERASRWAEEARKSRTAIWWNIWVLLATPAVWLAWSMISFCVAILSFVWRTGSAADQAAGPPAPLNPTQALGVRIAISVIFGFGIFNFFMIIRTFGSYSRITVQRDRRRRWYKREAVERERERVEQGERGRERQRGGRMAGDGTPFSAKQASDSMVGLGLTGMGENGAARGSPGPAGVILENIDLEKGEGLYLPGEKVRALGGFTPKL</sequence>
<comment type="caution">
    <text evidence="3">The sequence shown here is derived from an EMBL/GenBank/DDBJ whole genome shotgun (WGS) entry which is preliminary data.</text>
</comment>
<dbReference type="OMA" id="YWHRVAR"/>
<feature type="transmembrane region" description="Helical" evidence="2">
    <location>
        <begin position="121"/>
        <end position="139"/>
    </location>
</feature>
<dbReference type="OrthoDB" id="3062801at2759"/>
<evidence type="ECO:0000256" key="1">
    <source>
        <dbReference type="SAM" id="MobiDB-lite"/>
    </source>
</evidence>
<keyword evidence="2" id="KW-0812">Transmembrane</keyword>
<dbReference type="Proteomes" id="UP000029665">
    <property type="component" value="Unassembled WGS sequence"/>
</dbReference>
<evidence type="ECO:0000313" key="3">
    <source>
        <dbReference type="EMBL" id="CDO76343.1"/>
    </source>
</evidence>
<keyword evidence="2" id="KW-0472">Membrane</keyword>
<organism evidence="3 4">
    <name type="scientific">Pycnoporus cinnabarinus</name>
    <name type="common">Cinnabar-red polypore</name>
    <name type="synonym">Trametes cinnabarina</name>
    <dbReference type="NCBI Taxonomy" id="5643"/>
    <lineage>
        <taxon>Eukaryota</taxon>
        <taxon>Fungi</taxon>
        <taxon>Dikarya</taxon>
        <taxon>Basidiomycota</taxon>
        <taxon>Agaricomycotina</taxon>
        <taxon>Agaricomycetes</taxon>
        <taxon>Polyporales</taxon>
        <taxon>Polyporaceae</taxon>
        <taxon>Trametes</taxon>
    </lineage>
</organism>
<keyword evidence="4" id="KW-1185">Reference proteome</keyword>
<feature type="compositionally biased region" description="Basic and acidic residues" evidence="1">
    <location>
        <begin position="297"/>
        <end position="313"/>
    </location>
</feature>
<feature type="region of interest" description="Disordered" evidence="1">
    <location>
        <begin position="297"/>
        <end position="328"/>
    </location>
</feature>
<protein>
    <submittedName>
        <fullName evidence="3">Uncharacterized protein</fullName>
    </submittedName>
</protein>
<reference evidence="3" key="1">
    <citation type="submission" date="2014-01" db="EMBL/GenBank/DDBJ databases">
        <title>The genome of the white-rot fungus Pycnoporus cinnabarinus: a basidiomycete model with a versatile arsenal for lignocellulosic biomass breakdown.</title>
        <authorList>
            <person name="Levasseur A."/>
            <person name="Lomascolo A."/>
            <person name="Ruiz-Duenas F.J."/>
            <person name="Uzan E."/>
            <person name="Piumi F."/>
            <person name="Kues U."/>
            <person name="Ram A.F.J."/>
            <person name="Murat C."/>
            <person name="Haon M."/>
            <person name="Benoit I."/>
            <person name="Arfi Y."/>
            <person name="Chevret D."/>
            <person name="Drula E."/>
            <person name="Kwon M.J."/>
            <person name="Gouret P."/>
            <person name="Lesage-Meessen L."/>
            <person name="Lombard V."/>
            <person name="Mariette J."/>
            <person name="Noirot C."/>
            <person name="Park J."/>
            <person name="Patyshakuliyeva A."/>
            <person name="Wieneger R.A.B."/>
            <person name="Wosten H.A.B."/>
            <person name="Martin F."/>
            <person name="Coutinho P.M."/>
            <person name="de Vries R."/>
            <person name="Martinez A.T."/>
            <person name="Klopp C."/>
            <person name="Pontarotti P."/>
            <person name="Henrissat B."/>
            <person name="Record E."/>
        </authorList>
    </citation>
    <scope>NUCLEOTIDE SEQUENCE [LARGE SCALE GENOMIC DNA]</scope>
    <source>
        <strain evidence="3">BRFM137</strain>
    </source>
</reference>
<evidence type="ECO:0000313" key="4">
    <source>
        <dbReference type="Proteomes" id="UP000029665"/>
    </source>
</evidence>
<feature type="transmembrane region" description="Helical" evidence="2">
    <location>
        <begin position="151"/>
        <end position="175"/>
    </location>
</feature>
<proteinExistence type="predicted"/>
<dbReference type="AlphaFoldDB" id="A0A060SV76"/>
<feature type="transmembrane region" description="Helical" evidence="2">
    <location>
        <begin position="247"/>
        <end position="270"/>
    </location>
</feature>
<dbReference type="EMBL" id="CCBP010000366">
    <property type="protein sequence ID" value="CDO76343.1"/>
    <property type="molecule type" value="Genomic_DNA"/>
</dbReference>
<keyword evidence="2" id="KW-1133">Transmembrane helix</keyword>
<name>A0A060SV76_PYCCI</name>
<dbReference type="HOGENOM" id="CLU_020877_0_0_1"/>
<feature type="transmembrane region" description="Helical" evidence="2">
    <location>
        <begin position="196"/>
        <end position="227"/>
    </location>
</feature>
<dbReference type="STRING" id="5643.A0A060SV76"/>